<keyword evidence="16" id="KW-1185">Reference proteome</keyword>
<evidence type="ECO:0000259" key="14">
    <source>
        <dbReference type="PROSITE" id="PS51007"/>
    </source>
</evidence>
<feature type="binding site" description="axial binding residue" evidence="12">
    <location>
        <position position="209"/>
    </location>
    <ligand>
        <name>heme c</name>
        <dbReference type="ChEBI" id="CHEBI:61717"/>
        <label>2</label>
    </ligand>
    <ligandPart>
        <name>Fe</name>
        <dbReference type="ChEBI" id="CHEBI:18248"/>
    </ligandPart>
</feature>
<keyword evidence="10" id="KW-0472">Membrane</keyword>
<comment type="caution">
    <text evidence="15">The sequence shown here is derived from an EMBL/GenBank/DDBJ whole genome shotgun (WGS) entry which is preliminary data.</text>
</comment>
<dbReference type="InterPro" id="IPR036909">
    <property type="entry name" value="Cyt_c-like_dom_sf"/>
</dbReference>
<organism evidence="15 16">
    <name type="scientific">Scleromatobacter humisilvae</name>
    <dbReference type="NCBI Taxonomy" id="2897159"/>
    <lineage>
        <taxon>Bacteria</taxon>
        <taxon>Pseudomonadati</taxon>
        <taxon>Pseudomonadota</taxon>
        <taxon>Betaproteobacteria</taxon>
        <taxon>Burkholderiales</taxon>
        <taxon>Sphaerotilaceae</taxon>
        <taxon>Scleromatobacter</taxon>
    </lineage>
</organism>
<evidence type="ECO:0000256" key="10">
    <source>
        <dbReference type="ARBA" id="ARBA00023136"/>
    </source>
</evidence>
<name>A0A9X1YKJ2_9BURK</name>
<feature type="region of interest" description="Disordered" evidence="13">
    <location>
        <begin position="419"/>
        <end position="442"/>
    </location>
</feature>
<evidence type="ECO:0000313" key="16">
    <source>
        <dbReference type="Proteomes" id="UP001139353"/>
    </source>
</evidence>
<keyword evidence="5 12" id="KW-0479">Metal-binding</keyword>
<reference evidence="15" key="1">
    <citation type="submission" date="2021-11" db="EMBL/GenBank/DDBJ databases">
        <title>BS-T2-15 a new species belonging to the Comamonadaceae family isolated from the soil of a French oak forest.</title>
        <authorList>
            <person name="Mieszkin S."/>
            <person name="Alain K."/>
        </authorList>
    </citation>
    <scope>NUCLEOTIDE SEQUENCE</scope>
    <source>
        <strain evidence="15">BS-T2-15</strain>
    </source>
</reference>
<feature type="binding site" description="covalent" evidence="11">
    <location>
        <position position="343"/>
    </location>
    <ligand>
        <name>heme c</name>
        <dbReference type="ChEBI" id="CHEBI:61717"/>
        <label>3</label>
    </ligand>
</feature>
<dbReference type="PIRSF" id="PIRSF000018">
    <property type="entry name" value="Mb_ADH_cyt_c"/>
    <property type="match status" value="1"/>
</dbReference>
<evidence type="ECO:0000256" key="1">
    <source>
        <dbReference type="ARBA" id="ARBA00004236"/>
    </source>
</evidence>
<dbReference type="AlphaFoldDB" id="A0A9X1YKJ2"/>
<feature type="binding site" description="covalent" evidence="11">
    <location>
        <position position="340"/>
    </location>
    <ligand>
        <name>heme c</name>
        <dbReference type="ChEBI" id="CHEBI:61717"/>
        <label>3</label>
    </ligand>
</feature>
<feature type="domain" description="Cytochrome c" evidence="14">
    <location>
        <begin position="190"/>
        <end position="304"/>
    </location>
</feature>
<evidence type="ECO:0000256" key="5">
    <source>
        <dbReference type="ARBA" id="ARBA00022723"/>
    </source>
</evidence>
<proteinExistence type="predicted"/>
<feature type="binding site" description="covalent" evidence="11">
    <location>
        <position position="58"/>
    </location>
    <ligand>
        <name>heme c</name>
        <dbReference type="ChEBI" id="CHEBI:61717"/>
        <label>1</label>
    </ligand>
</feature>
<evidence type="ECO:0000256" key="11">
    <source>
        <dbReference type="PIRSR" id="PIRSR000018-50"/>
    </source>
</evidence>
<feature type="domain" description="Cytochrome c" evidence="14">
    <location>
        <begin position="327"/>
        <end position="417"/>
    </location>
</feature>
<dbReference type="GO" id="GO:0005506">
    <property type="term" value="F:iron ion binding"/>
    <property type="evidence" value="ECO:0007669"/>
    <property type="project" value="InterPro"/>
</dbReference>
<evidence type="ECO:0000256" key="7">
    <source>
        <dbReference type="ARBA" id="ARBA00022737"/>
    </source>
</evidence>
<keyword evidence="8" id="KW-0249">Electron transport</keyword>
<dbReference type="RefSeq" id="WP_275683152.1">
    <property type="nucleotide sequence ID" value="NZ_JAJLJH010000003.1"/>
</dbReference>
<evidence type="ECO:0000256" key="12">
    <source>
        <dbReference type="PIRSR" id="PIRSR000018-51"/>
    </source>
</evidence>
<feature type="binding site" description="covalent" evidence="11">
    <location>
        <position position="61"/>
    </location>
    <ligand>
        <name>heme c</name>
        <dbReference type="ChEBI" id="CHEBI:61717"/>
        <label>1</label>
    </ligand>
</feature>
<dbReference type="PANTHER" id="PTHR35008">
    <property type="entry name" value="BLL4482 PROTEIN-RELATED"/>
    <property type="match status" value="1"/>
</dbReference>
<evidence type="ECO:0000256" key="4">
    <source>
        <dbReference type="ARBA" id="ARBA00022617"/>
    </source>
</evidence>
<feature type="binding site" description="covalent" evidence="11">
    <location>
        <position position="208"/>
    </location>
    <ligand>
        <name>heme c</name>
        <dbReference type="ChEBI" id="CHEBI:61717"/>
        <label>2</label>
    </ligand>
</feature>
<evidence type="ECO:0000256" key="6">
    <source>
        <dbReference type="ARBA" id="ARBA00022729"/>
    </source>
</evidence>
<dbReference type="Pfam" id="PF00034">
    <property type="entry name" value="Cytochrom_C"/>
    <property type="match status" value="1"/>
</dbReference>
<dbReference type="InterPro" id="IPR008168">
    <property type="entry name" value="Cyt_C_IC"/>
</dbReference>
<evidence type="ECO:0000256" key="9">
    <source>
        <dbReference type="ARBA" id="ARBA00023004"/>
    </source>
</evidence>
<dbReference type="GO" id="GO:0020037">
    <property type="term" value="F:heme binding"/>
    <property type="evidence" value="ECO:0007669"/>
    <property type="project" value="InterPro"/>
</dbReference>
<keyword evidence="6" id="KW-0732">Signal</keyword>
<dbReference type="PROSITE" id="PS51007">
    <property type="entry name" value="CYTC"/>
    <property type="match status" value="3"/>
</dbReference>
<feature type="binding site" description="axial binding residue" evidence="12">
    <location>
        <position position="62"/>
    </location>
    <ligand>
        <name>heme c</name>
        <dbReference type="ChEBI" id="CHEBI:61717"/>
        <label>1</label>
    </ligand>
    <ligandPart>
        <name>Fe</name>
        <dbReference type="ChEBI" id="CHEBI:18248"/>
    </ligandPart>
</feature>
<dbReference type="InterPro" id="IPR051459">
    <property type="entry name" value="Cytochrome_c-type_DH"/>
</dbReference>
<feature type="binding site" description="covalent" evidence="11">
    <location>
        <position position="205"/>
    </location>
    <ligand>
        <name>heme c</name>
        <dbReference type="ChEBI" id="CHEBI:61717"/>
        <label>2</label>
    </ligand>
</feature>
<dbReference type="InterPro" id="IPR014353">
    <property type="entry name" value="Membr-bd_ADH_cyt_c"/>
</dbReference>
<comment type="subcellular location">
    <subcellularLocation>
        <location evidence="1">Cell membrane</location>
    </subcellularLocation>
</comment>
<feature type="domain" description="Cytochrome c" evidence="14">
    <location>
        <begin position="44"/>
        <end position="146"/>
    </location>
</feature>
<keyword evidence="3" id="KW-1003">Cell membrane</keyword>
<dbReference type="GO" id="GO:0016614">
    <property type="term" value="F:oxidoreductase activity, acting on CH-OH group of donors"/>
    <property type="evidence" value="ECO:0007669"/>
    <property type="project" value="InterPro"/>
</dbReference>
<evidence type="ECO:0000256" key="8">
    <source>
        <dbReference type="ARBA" id="ARBA00022982"/>
    </source>
</evidence>
<keyword evidence="4 11" id="KW-0349">Heme</keyword>
<dbReference type="InterPro" id="IPR009056">
    <property type="entry name" value="Cyt_c-like_dom"/>
</dbReference>
<dbReference type="Gene3D" id="1.10.760.10">
    <property type="entry name" value="Cytochrome c-like domain"/>
    <property type="match status" value="2"/>
</dbReference>
<dbReference type="EMBL" id="JAJLJH010000003">
    <property type="protein sequence ID" value="MCK9687120.1"/>
    <property type="molecule type" value="Genomic_DNA"/>
</dbReference>
<dbReference type="PANTHER" id="PTHR35008:SF8">
    <property type="entry name" value="ALCOHOL DEHYDROGENASE CYTOCHROME C SUBUNIT"/>
    <property type="match status" value="1"/>
</dbReference>
<gene>
    <name evidence="15" type="ORF">LPC04_15520</name>
</gene>
<accession>A0A9X1YKJ2</accession>
<keyword evidence="2" id="KW-0813">Transport</keyword>
<dbReference type="GO" id="GO:0005886">
    <property type="term" value="C:plasma membrane"/>
    <property type="evidence" value="ECO:0007669"/>
    <property type="project" value="UniProtKB-SubCell"/>
</dbReference>
<dbReference type="SUPFAM" id="SSF46626">
    <property type="entry name" value="Cytochrome c"/>
    <property type="match status" value="3"/>
</dbReference>
<sequence>MKAARWGVIVAALAVALGLVVIVAAWGDYAVGEPPMPEPQASSEMMARGAYLASMGDCAACHSVPGQPAFSGGLRMAIPIGAIYTTNITPDRQYGIGSLTLADFDRALRFGVAEGHTLYPAMPFTSYANTRPEDVKALYVYFKYAVAPAAVPNRRNDIVFPLSMRWPLTYWRWMFAPPPRHVVVAADLDPAIARGAYFVDGLGHCGECHTPRALTMQMKATNASDGSDYLSGAVIEGYFAPSLRSGGKGTLVDWSADDIAGFLRTGTNPRGTAFGSMTDVIVHSTRHMTPDDAADTAKYLKALADPAATQVRFAYDQATEAALHGGADQARGAALYLDNCAACHRPDGKGYDRVFPPLAGNPVVTAANPDSVVSIVLKGAESPRTDSTPAQFAMPSFAWRLSDEQVADVASFVRGSWGNGAGPVDAATVKPLRPPARRDAAN</sequence>
<evidence type="ECO:0000256" key="3">
    <source>
        <dbReference type="ARBA" id="ARBA00022475"/>
    </source>
</evidence>
<evidence type="ECO:0000256" key="2">
    <source>
        <dbReference type="ARBA" id="ARBA00022448"/>
    </source>
</evidence>
<dbReference type="GO" id="GO:0009055">
    <property type="term" value="F:electron transfer activity"/>
    <property type="evidence" value="ECO:0007669"/>
    <property type="project" value="InterPro"/>
</dbReference>
<keyword evidence="9 12" id="KW-0408">Iron</keyword>
<protein>
    <submittedName>
        <fullName evidence="15">Cytochrome c</fullName>
    </submittedName>
</protein>
<keyword evidence="7" id="KW-0677">Repeat</keyword>
<evidence type="ECO:0000256" key="13">
    <source>
        <dbReference type="SAM" id="MobiDB-lite"/>
    </source>
</evidence>
<evidence type="ECO:0000313" key="15">
    <source>
        <dbReference type="EMBL" id="MCK9687120.1"/>
    </source>
</evidence>
<dbReference type="PRINTS" id="PR00605">
    <property type="entry name" value="CYTCHROMECIC"/>
</dbReference>
<feature type="binding site" description="axial binding residue" evidence="12">
    <location>
        <position position="344"/>
    </location>
    <ligand>
        <name>heme c</name>
        <dbReference type="ChEBI" id="CHEBI:61717"/>
        <label>3</label>
    </ligand>
    <ligandPart>
        <name>Fe</name>
        <dbReference type="ChEBI" id="CHEBI:18248"/>
    </ligandPart>
</feature>
<dbReference type="Proteomes" id="UP001139353">
    <property type="component" value="Unassembled WGS sequence"/>
</dbReference>
<comment type="cofactor">
    <cofactor evidence="11">
        <name>heme c</name>
        <dbReference type="ChEBI" id="CHEBI:61717"/>
    </cofactor>
    <text evidence="11">Binds 3 heme c groups covalently per subunit.</text>
</comment>